<reference evidence="2 3" key="1">
    <citation type="submission" date="2019-07" db="EMBL/GenBank/DDBJ databases">
        <title>Lentzea xizangensis sp. nov., isolated from Qinghai-Tibetan Plateau Soils.</title>
        <authorList>
            <person name="Huang J."/>
        </authorList>
    </citation>
    <scope>NUCLEOTIDE SEQUENCE [LARGE SCALE GENOMIC DNA]</scope>
    <source>
        <strain evidence="2 3">FXJ1.1311</strain>
    </source>
</reference>
<evidence type="ECO:0000256" key="1">
    <source>
        <dbReference type="SAM" id="Phobius"/>
    </source>
</evidence>
<feature type="transmembrane region" description="Helical" evidence="1">
    <location>
        <begin position="605"/>
        <end position="626"/>
    </location>
</feature>
<dbReference type="AlphaFoldDB" id="A0A563ET54"/>
<comment type="caution">
    <text evidence="2">The sequence shown here is derived from an EMBL/GenBank/DDBJ whole genome shotgun (WGS) entry which is preliminary data.</text>
</comment>
<keyword evidence="1" id="KW-0812">Transmembrane</keyword>
<evidence type="ECO:0008006" key="4">
    <source>
        <dbReference type="Google" id="ProtNLM"/>
    </source>
</evidence>
<proteinExistence type="predicted"/>
<keyword evidence="1" id="KW-0472">Membrane</keyword>
<dbReference type="RefSeq" id="WP_146353937.1">
    <property type="nucleotide sequence ID" value="NZ_VOBR01000013.1"/>
</dbReference>
<protein>
    <recommendedName>
        <fullName evidence="4">Membrane-associated oxidoreductase</fullName>
    </recommendedName>
</protein>
<name>A0A563ET54_9PSEU</name>
<dbReference type="EMBL" id="VOBR01000013">
    <property type="protein sequence ID" value="TWP50314.1"/>
    <property type="molecule type" value="Genomic_DNA"/>
</dbReference>
<dbReference type="Proteomes" id="UP000316639">
    <property type="component" value="Unassembled WGS sequence"/>
</dbReference>
<dbReference type="OrthoDB" id="5194370at2"/>
<keyword evidence="3" id="KW-1185">Reference proteome</keyword>
<organism evidence="2 3">
    <name type="scientific">Lentzea tibetensis</name>
    <dbReference type="NCBI Taxonomy" id="2591470"/>
    <lineage>
        <taxon>Bacteria</taxon>
        <taxon>Bacillati</taxon>
        <taxon>Actinomycetota</taxon>
        <taxon>Actinomycetes</taxon>
        <taxon>Pseudonocardiales</taxon>
        <taxon>Pseudonocardiaceae</taxon>
        <taxon>Lentzea</taxon>
    </lineage>
</organism>
<evidence type="ECO:0000313" key="3">
    <source>
        <dbReference type="Proteomes" id="UP000316639"/>
    </source>
</evidence>
<keyword evidence="1" id="KW-1133">Transmembrane helix</keyword>
<accession>A0A563ET54</accession>
<evidence type="ECO:0000313" key="2">
    <source>
        <dbReference type="EMBL" id="TWP50314.1"/>
    </source>
</evidence>
<sequence length="629" mass="67823">MRIIRAEDLADPIHVEDARIAGVLDLEGQRLSHPLILRNCYVEEEINLRRAEIPHVDLSGSHLWGLDAKQLRTRDDVDLRDVVTAGTEVSLIGARVDGCLLLSGARLSNVNGHTLVANGIEVAQDVYGLGLTSVGWFSLRAAHIKGELHLPGVRLFNPRRPALTADRLEVGGLNCNGLKATGGVSLMSASISGDAGFDGAKLADGLTAAGLVVGGAAHFKRGFTARGQVVLSNARIGTNLVFIDATLSCPVDVALAADSISVGRHADFTRLTAHGKLRLASGHIKGTLRFPDARLSNLGDDALDVQSATVDQHLSLQRCEVTGGVRLDSALVRGHVLLTDVRIGELSADVLVVERDFWCSGTAAGRVWARGLRVGQDAAFRGEFADEVALPDAHVGGRLTFTKATMTKVGLDGARATTLRFRPAKAIDELDLTDATVGSFEDDPETWPEKVWLRGFTYDLLEHDHAPVKHRVGWLHRHPEGYTPGLYDTLAAAYKRAGRLNFTRKVNIAKQWDRRAEFGPFGRAWNWLLYLVVGYGYRPMLAGAWLLALLGAGTAVYANTTPTATAPVVEAFNPFVYALDVMLPIVDLGQQKAWVVQGPAQWCSWALIAAGWVLTTAVVAGLTNALKRD</sequence>
<gene>
    <name evidence="2" type="ORF">FKR81_21710</name>
</gene>